<name>A0ABQ9X3C1_9EUKA</name>
<organism evidence="2 3">
    <name type="scientific">Blattamonas nauphoetae</name>
    <dbReference type="NCBI Taxonomy" id="2049346"/>
    <lineage>
        <taxon>Eukaryota</taxon>
        <taxon>Metamonada</taxon>
        <taxon>Preaxostyla</taxon>
        <taxon>Oxymonadida</taxon>
        <taxon>Blattamonas</taxon>
    </lineage>
</organism>
<dbReference type="EMBL" id="JARBJD010000238">
    <property type="protein sequence ID" value="KAK2946093.1"/>
    <property type="molecule type" value="Genomic_DNA"/>
</dbReference>
<proteinExistence type="predicted"/>
<dbReference type="Proteomes" id="UP001281761">
    <property type="component" value="Unassembled WGS sequence"/>
</dbReference>
<accession>A0ABQ9X3C1</accession>
<feature type="region of interest" description="Disordered" evidence="1">
    <location>
        <begin position="1"/>
        <end position="37"/>
    </location>
</feature>
<protein>
    <submittedName>
        <fullName evidence="2">Uncharacterized protein</fullName>
    </submittedName>
</protein>
<reference evidence="2 3" key="1">
    <citation type="journal article" date="2022" name="bioRxiv">
        <title>Genomics of Preaxostyla Flagellates Illuminates Evolutionary Transitions and the Path Towards Mitochondrial Loss.</title>
        <authorList>
            <person name="Novak L.V.F."/>
            <person name="Treitli S.C."/>
            <person name="Pyrih J."/>
            <person name="Halakuc P."/>
            <person name="Pipaliya S.V."/>
            <person name="Vacek V."/>
            <person name="Brzon O."/>
            <person name="Soukal P."/>
            <person name="Eme L."/>
            <person name="Dacks J.B."/>
            <person name="Karnkowska A."/>
            <person name="Elias M."/>
            <person name="Hampl V."/>
        </authorList>
    </citation>
    <scope>NUCLEOTIDE SEQUENCE [LARGE SCALE GENOMIC DNA]</scope>
    <source>
        <strain evidence="2">NAU3</strain>
        <tissue evidence="2">Gut</tissue>
    </source>
</reference>
<gene>
    <name evidence="2" type="ORF">BLNAU_19001</name>
</gene>
<comment type="caution">
    <text evidence="2">The sequence shown here is derived from an EMBL/GenBank/DDBJ whole genome shotgun (WGS) entry which is preliminary data.</text>
</comment>
<sequence length="106" mass="11609">MVRHSPIRHSESSPLSDPQRHADTVAPINASDTSNTTLSESFDSVCDRFSEFRSEVLWSCGSSVLVCGCCLGDCGSILSTNSLARFDEESTSRLSNGHRIYSGRHR</sequence>
<evidence type="ECO:0000256" key="1">
    <source>
        <dbReference type="SAM" id="MobiDB-lite"/>
    </source>
</evidence>
<keyword evidence="3" id="KW-1185">Reference proteome</keyword>
<evidence type="ECO:0000313" key="2">
    <source>
        <dbReference type="EMBL" id="KAK2946093.1"/>
    </source>
</evidence>
<evidence type="ECO:0000313" key="3">
    <source>
        <dbReference type="Proteomes" id="UP001281761"/>
    </source>
</evidence>